<keyword evidence="1 2" id="KW-0175">Coiled coil</keyword>
<keyword evidence="4" id="KW-1185">Reference proteome</keyword>
<dbReference type="PANTHER" id="PTHR13664">
    <property type="entry name" value="BECLIN 1-ASSOCIATED AUTOPHAGY-RELATED KEY REGULATOR"/>
    <property type="match status" value="1"/>
</dbReference>
<dbReference type="AlphaFoldDB" id="A0AAJ7SQ21"/>
<dbReference type="KEGG" id="pmrn:116939347"/>
<feature type="coiled-coil region" evidence="2">
    <location>
        <begin position="83"/>
        <end position="113"/>
    </location>
</feature>
<protein>
    <submittedName>
        <fullName evidence="5">Beclin 1-associated autophagy-related key regulator isoform X1</fullName>
    </submittedName>
</protein>
<dbReference type="GO" id="GO:0000045">
    <property type="term" value="P:autophagosome assembly"/>
    <property type="evidence" value="ECO:0007669"/>
    <property type="project" value="TreeGrafter"/>
</dbReference>
<dbReference type="GO" id="GO:0097629">
    <property type="term" value="C:extrinsic component of omegasome membrane"/>
    <property type="evidence" value="ECO:0007669"/>
    <property type="project" value="TreeGrafter"/>
</dbReference>
<dbReference type="GO" id="GO:0097632">
    <property type="term" value="C:extrinsic component of phagophore assembly site membrane"/>
    <property type="evidence" value="ECO:0007669"/>
    <property type="project" value="TreeGrafter"/>
</dbReference>
<dbReference type="PANTHER" id="PTHR13664:SF0">
    <property type="entry name" value="BECLIN 1-ASSOCIATED AUTOPHAGY-RELATED KEY REGULATOR"/>
    <property type="match status" value="1"/>
</dbReference>
<dbReference type="GO" id="GO:0009267">
    <property type="term" value="P:cellular response to starvation"/>
    <property type="evidence" value="ECO:0007669"/>
    <property type="project" value="TreeGrafter"/>
</dbReference>
<evidence type="ECO:0000256" key="1">
    <source>
        <dbReference type="ARBA" id="ARBA00023054"/>
    </source>
</evidence>
<organism evidence="4 5">
    <name type="scientific">Petromyzon marinus</name>
    <name type="common">Sea lamprey</name>
    <dbReference type="NCBI Taxonomy" id="7757"/>
    <lineage>
        <taxon>Eukaryota</taxon>
        <taxon>Metazoa</taxon>
        <taxon>Chordata</taxon>
        <taxon>Craniata</taxon>
        <taxon>Vertebrata</taxon>
        <taxon>Cyclostomata</taxon>
        <taxon>Hyperoartia</taxon>
        <taxon>Petromyzontiformes</taxon>
        <taxon>Petromyzontidae</taxon>
        <taxon>Petromyzon</taxon>
    </lineage>
</organism>
<feature type="region of interest" description="Disordered" evidence="3">
    <location>
        <begin position="1"/>
        <end position="34"/>
    </location>
</feature>
<dbReference type="CTD" id="22863"/>
<dbReference type="RefSeq" id="XP_032803471.1">
    <property type="nucleotide sequence ID" value="XM_032947580.1"/>
</dbReference>
<reference evidence="5" key="1">
    <citation type="submission" date="2025-08" db="UniProtKB">
        <authorList>
            <consortium name="RefSeq"/>
        </authorList>
    </citation>
    <scope>IDENTIFICATION</scope>
    <source>
        <tissue evidence="5">Sperm</tissue>
    </source>
</reference>
<dbReference type="GeneID" id="116939347"/>
<feature type="compositionally biased region" description="Polar residues" evidence="3">
    <location>
        <begin position="483"/>
        <end position="503"/>
    </location>
</feature>
<feature type="compositionally biased region" description="Acidic residues" evidence="3">
    <location>
        <begin position="448"/>
        <end position="462"/>
    </location>
</feature>
<dbReference type="GO" id="GO:0035014">
    <property type="term" value="F:phosphatidylinositol 3-kinase regulator activity"/>
    <property type="evidence" value="ECO:0007669"/>
    <property type="project" value="TreeGrafter"/>
</dbReference>
<dbReference type="InterPro" id="IPR018791">
    <property type="entry name" value="UV_resistance/autophagy_Atg14"/>
</dbReference>
<dbReference type="Proteomes" id="UP001318040">
    <property type="component" value="Chromosome 6"/>
</dbReference>
<evidence type="ECO:0000256" key="3">
    <source>
        <dbReference type="SAM" id="MobiDB-lite"/>
    </source>
</evidence>
<gene>
    <name evidence="5" type="primary">ATG14</name>
</gene>
<name>A0AAJ7SQ21_PETMA</name>
<accession>A0AAJ7SQ21</accession>
<evidence type="ECO:0000313" key="5">
    <source>
        <dbReference type="RefSeq" id="XP_032803471.1"/>
    </source>
</evidence>
<sequence>MATGGARGAGGEGGGGGARFAQRPPRPPAPHGPPLAISVAVERCPLCSSSRRRLTCAACVHKGDFSYMDGKGDESYFKKQGKLNIAKKEKQQYQEKVREVAEAQRQKEKLKWEILCCKSRIDLLKRAIDQVKKDTLIDNAHVQRQRDENVRNALRARKHAEKEETMRRRLGRRRDWLEPRLRELIERLKALGTARRMHVRELTSSIFPLTEALPPQGIETAFHIVHKCTVNELACCPILCTATYIRPHAGTSTEAAMQSSTVDKLAEARRTNYQSGRWVYTEGNGEVRVAVVQPHICLPHNGDFSPYYSWVEARRNSTQEPVLEQGSPAYPITAALCHTAQLVSVLSHILGINLPQRLCYSEFCREDISRHRFIRAVQKLNTNVLHLCCSQHVDPELLHPLRPLKNLMYMVRPDNSSLGRSGPFEVTADMEDSMELVDASTASQSEGSDGEDTTDEETDLGLDWETVPNPRFMDIPSRALEGSPSQSTALTNTGGTSLQDSGPISASNAGGLVSSAVASMASIWRAYTGTH</sequence>
<feature type="region of interest" description="Disordered" evidence="3">
    <location>
        <begin position="437"/>
        <end position="503"/>
    </location>
</feature>
<dbReference type="GO" id="GO:0035032">
    <property type="term" value="C:phosphatidylinositol 3-kinase complex, class III"/>
    <property type="evidence" value="ECO:0007669"/>
    <property type="project" value="TreeGrafter"/>
</dbReference>
<dbReference type="GO" id="GO:0016240">
    <property type="term" value="P:autophagosome membrane docking"/>
    <property type="evidence" value="ECO:0007669"/>
    <property type="project" value="TreeGrafter"/>
</dbReference>
<proteinExistence type="predicted"/>
<dbReference type="GO" id="GO:0005776">
    <property type="term" value="C:autophagosome"/>
    <property type="evidence" value="ECO:0007669"/>
    <property type="project" value="TreeGrafter"/>
</dbReference>
<dbReference type="GO" id="GO:0043495">
    <property type="term" value="F:protein-membrane adaptor activity"/>
    <property type="evidence" value="ECO:0007669"/>
    <property type="project" value="TreeGrafter"/>
</dbReference>
<dbReference type="GO" id="GO:0000423">
    <property type="term" value="P:mitophagy"/>
    <property type="evidence" value="ECO:0007669"/>
    <property type="project" value="TreeGrafter"/>
</dbReference>
<feature type="compositionally biased region" description="Gly residues" evidence="3">
    <location>
        <begin position="1"/>
        <end position="18"/>
    </location>
</feature>
<feature type="compositionally biased region" description="Pro residues" evidence="3">
    <location>
        <begin position="24"/>
        <end position="33"/>
    </location>
</feature>
<evidence type="ECO:0000313" key="4">
    <source>
        <dbReference type="Proteomes" id="UP001318040"/>
    </source>
</evidence>
<dbReference type="Pfam" id="PF10186">
    <property type="entry name" value="ATG14"/>
    <property type="match status" value="1"/>
</dbReference>
<evidence type="ECO:0000256" key="2">
    <source>
        <dbReference type="SAM" id="Coils"/>
    </source>
</evidence>